<protein>
    <submittedName>
        <fullName evidence="3">FecR family protein</fullName>
    </submittedName>
</protein>
<evidence type="ECO:0000259" key="2">
    <source>
        <dbReference type="Pfam" id="PF16344"/>
    </source>
</evidence>
<organism evidence="3 4">
    <name type="scientific">Flavobacterium segetis</name>
    <dbReference type="NCBI Taxonomy" id="271157"/>
    <lineage>
        <taxon>Bacteria</taxon>
        <taxon>Pseudomonadati</taxon>
        <taxon>Bacteroidota</taxon>
        <taxon>Flavobacteriia</taxon>
        <taxon>Flavobacteriales</taxon>
        <taxon>Flavobacteriaceae</taxon>
        <taxon>Flavobacterium</taxon>
    </lineage>
</organism>
<sequence length="370" mass="41784">MIIDLIYKYLDNEASEAEVLIVFEWIQISQENKEEFIALKKAWIFSALSNEKSTMPIANFKNLKNSIVHKRRYRFLKYAAIVLLFITLGKSTGSLNNLEVSFSKVVVLELGDGSKEYISNNQIKNFVSDKGSPIAQQIKSELIYKIQNASEALIYNTLKVPFGQTFKVTLADGTVIHLNAGTSLKYPQQFGNNKERKVFLTGEAFFEVAKDKLHPFVVECNQVRIEVLGTKFNISAYPDESNTETILVEGSVKLSEIENENNTVILVPNERVKWDASSKKFNLETVDSGVYVAWVNNELVFKDASFGFICKKLERAFDVIILNSNSTLTAQKFTGTINIKGSNPEDILDLINLDTPFQYSKQGRIIKISN</sequence>
<reference evidence="4" key="1">
    <citation type="submission" date="2016-11" db="EMBL/GenBank/DDBJ databases">
        <authorList>
            <person name="Varghese N."/>
            <person name="Submissions S."/>
        </authorList>
    </citation>
    <scope>NUCLEOTIDE SEQUENCE [LARGE SCALE GENOMIC DNA]</scope>
    <source>
        <strain evidence="4">DSM 19741</strain>
    </source>
</reference>
<dbReference type="PIRSF" id="PIRSF018266">
    <property type="entry name" value="FecR"/>
    <property type="match status" value="1"/>
</dbReference>
<dbReference type="Proteomes" id="UP000184036">
    <property type="component" value="Unassembled WGS sequence"/>
</dbReference>
<accession>A0A1M5JAX6</accession>
<dbReference type="PANTHER" id="PTHR30273:SF2">
    <property type="entry name" value="PROTEIN FECR"/>
    <property type="match status" value="1"/>
</dbReference>
<dbReference type="Gene3D" id="3.55.50.30">
    <property type="match status" value="1"/>
</dbReference>
<dbReference type="Gene3D" id="2.60.120.1440">
    <property type="match status" value="1"/>
</dbReference>
<dbReference type="Pfam" id="PF04773">
    <property type="entry name" value="FecR"/>
    <property type="match status" value="1"/>
</dbReference>
<dbReference type="PANTHER" id="PTHR30273">
    <property type="entry name" value="PERIPLASMIC SIGNAL SENSOR AND SIGMA FACTOR ACTIVATOR FECR-RELATED"/>
    <property type="match status" value="1"/>
</dbReference>
<dbReference type="OrthoDB" id="651134at2"/>
<evidence type="ECO:0000259" key="1">
    <source>
        <dbReference type="Pfam" id="PF04773"/>
    </source>
</evidence>
<dbReference type="STRING" id="271157.SAMN05444396_11055"/>
<dbReference type="AlphaFoldDB" id="A0A1M5JAX6"/>
<dbReference type="EMBL" id="FQWE01000010">
    <property type="protein sequence ID" value="SHG37724.1"/>
    <property type="molecule type" value="Genomic_DNA"/>
</dbReference>
<feature type="domain" description="Protein FecR C-terminal" evidence="2">
    <location>
        <begin position="298"/>
        <end position="368"/>
    </location>
</feature>
<evidence type="ECO:0000313" key="3">
    <source>
        <dbReference type="EMBL" id="SHG37724.1"/>
    </source>
</evidence>
<dbReference type="InterPro" id="IPR012373">
    <property type="entry name" value="Ferrdict_sens_TM"/>
</dbReference>
<dbReference type="InterPro" id="IPR032508">
    <property type="entry name" value="FecR_C"/>
</dbReference>
<dbReference type="RefSeq" id="WP_072993185.1">
    <property type="nucleotide sequence ID" value="NZ_FQWE01000010.1"/>
</dbReference>
<dbReference type="InterPro" id="IPR006860">
    <property type="entry name" value="FecR"/>
</dbReference>
<evidence type="ECO:0000313" key="4">
    <source>
        <dbReference type="Proteomes" id="UP000184036"/>
    </source>
</evidence>
<gene>
    <name evidence="3" type="ORF">SAMN05444396_11055</name>
</gene>
<feature type="domain" description="FecR protein" evidence="1">
    <location>
        <begin position="158"/>
        <end position="253"/>
    </location>
</feature>
<dbReference type="Pfam" id="PF16344">
    <property type="entry name" value="FecR_C"/>
    <property type="match status" value="1"/>
</dbReference>
<dbReference type="GO" id="GO:0016989">
    <property type="term" value="F:sigma factor antagonist activity"/>
    <property type="evidence" value="ECO:0007669"/>
    <property type="project" value="TreeGrafter"/>
</dbReference>
<keyword evidence="4" id="KW-1185">Reference proteome</keyword>
<name>A0A1M5JAX6_9FLAO</name>
<dbReference type="FunFam" id="2.60.120.1440:FF:000001">
    <property type="entry name" value="Putative anti-sigma factor"/>
    <property type="match status" value="1"/>
</dbReference>
<proteinExistence type="predicted"/>